<name>A0A0P7BFI9_9BACT</name>
<gene>
    <name evidence="1" type="ORF">AFM12_03265</name>
</gene>
<proteinExistence type="predicted"/>
<sequence length="177" mass="20482">MQQNPGFSQAEIHKLREECEAEGQSFVMVEDELELADSGEYLQFQFIGKYEGKEVIYDAALFTLELHYQSQLMELAEQRVAKMHKGFVPLDERKPGYRAKPEIDELVQEFMEEIEEEDSLKVSEFIELDADFEFGIGLEVALNVEEINSQVIAEFIKDFNAGTFKPDTNLYSFKQED</sequence>
<organism evidence="1 2">
    <name type="scientific">Jiulongibacter sediminis</name>
    <dbReference type="NCBI Taxonomy" id="1605367"/>
    <lineage>
        <taxon>Bacteria</taxon>
        <taxon>Pseudomonadati</taxon>
        <taxon>Bacteroidota</taxon>
        <taxon>Cytophagia</taxon>
        <taxon>Cytophagales</taxon>
        <taxon>Leadbetterellaceae</taxon>
        <taxon>Jiulongibacter</taxon>
    </lineage>
</organism>
<reference evidence="1 2" key="1">
    <citation type="submission" date="2015-07" db="EMBL/GenBank/DDBJ databases">
        <title>The draft genome sequence of Leadbetterella sp. JN14-9.</title>
        <authorList>
            <person name="Liu Y."/>
            <person name="Du J."/>
            <person name="Shao Z."/>
        </authorList>
    </citation>
    <scope>NUCLEOTIDE SEQUENCE [LARGE SCALE GENOMIC DNA]</scope>
    <source>
        <strain evidence="1 2">JN14-9</strain>
    </source>
</reference>
<dbReference type="AlphaFoldDB" id="A0A0P7BFI9"/>
<evidence type="ECO:0000313" key="2">
    <source>
        <dbReference type="Proteomes" id="UP000050454"/>
    </source>
</evidence>
<accession>A0A0P7BFI9</accession>
<evidence type="ECO:0000313" key="1">
    <source>
        <dbReference type="EMBL" id="KPM49627.1"/>
    </source>
</evidence>
<comment type="caution">
    <text evidence="1">The sequence shown here is derived from an EMBL/GenBank/DDBJ whole genome shotgun (WGS) entry which is preliminary data.</text>
</comment>
<dbReference type="Proteomes" id="UP000050454">
    <property type="component" value="Unassembled WGS sequence"/>
</dbReference>
<dbReference type="EMBL" id="LGTQ01000005">
    <property type="protein sequence ID" value="KPM49627.1"/>
    <property type="molecule type" value="Genomic_DNA"/>
</dbReference>
<protein>
    <submittedName>
        <fullName evidence="1">Uncharacterized protein</fullName>
    </submittedName>
</protein>
<dbReference type="STRING" id="1605367.AFM12_03265"/>
<dbReference type="PATRIC" id="fig|1605367.3.peg.1994"/>
<dbReference type="RefSeq" id="WP_055143868.1">
    <property type="nucleotide sequence ID" value="NZ_JXSZ01000005.1"/>
</dbReference>
<keyword evidence="2" id="KW-1185">Reference proteome</keyword>
<dbReference type="OrthoDB" id="959238at2"/>